<evidence type="ECO:0000313" key="2">
    <source>
        <dbReference type="Proteomes" id="UP000245790"/>
    </source>
</evidence>
<protein>
    <submittedName>
        <fullName evidence="1">Uncharacterized protein</fullName>
    </submittedName>
</protein>
<dbReference type="RefSeq" id="WP_109761900.1">
    <property type="nucleotide sequence ID" value="NZ_QGGU01000002.1"/>
</dbReference>
<comment type="caution">
    <text evidence="1">The sequence shown here is derived from an EMBL/GenBank/DDBJ whole genome shotgun (WGS) entry which is preliminary data.</text>
</comment>
<dbReference type="Proteomes" id="UP000245790">
    <property type="component" value="Unassembled WGS sequence"/>
</dbReference>
<keyword evidence="2" id="KW-1185">Reference proteome</keyword>
<reference evidence="1 2" key="1">
    <citation type="submission" date="2018-05" db="EMBL/GenBank/DDBJ databases">
        <title>Genomic Encyclopedia of Type Strains, Phase IV (KMG-IV): sequencing the most valuable type-strain genomes for metagenomic binning, comparative biology and taxonomic classification.</title>
        <authorList>
            <person name="Goeker M."/>
        </authorList>
    </citation>
    <scope>NUCLEOTIDE SEQUENCE [LARGE SCALE GENOMIC DNA]</scope>
    <source>
        <strain evidence="1 2">DSM 25350</strain>
    </source>
</reference>
<dbReference type="OrthoDB" id="7060344at2"/>
<sequence length="170" mass="19012">MSTTIGLGYSSSCNPDLVHDVQVLADKFGYGLLKGIGYAESDVRDGLKAAKENEGWEHLLLLQSPRNDEVGLAFGIHEELTAFETKGQRPKFFDFLVELSELCSGRCKKLGIFFAGEWYKKDRVRFSYGAVDDLLSLLSMPGHWGIRYLIPETGSLQDSDETPLLFDLKL</sequence>
<name>A0A316FZK6_9GAMM</name>
<proteinExistence type="predicted"/>
<evidence type="ECO:0000313" key="1">
    <source>
        <dbReference type="EMBL" id="PWK53843.1"/>
    </source>
</evidence>
<gene>
    <name evidence="1" type="ORF">C8D97_102233</name>
</gene>
<dbReference type="EMBL" id="QGGU01000002">
    <property type="protein sequence ID" value="PWK53843.1"/>
    <property type="molecule type" value="Genomic_DNA"/>
</dbReference>
<dbReference type="AlphaFoldDB" id="A0A316FZK6"/>
<organism evidence="1 2">
    <name type="scientific">Pleionea mediterranea</name>
    <dbReference type="NCBI Taxonomy" id="523701"/>
    <lineage>
        <taxon>Bacteria</taxon>
        <taxon>Pseudomonadati</taxon>
        <taxon>Pseudomonadota</taxon>
        <taxon>Gammaproteobacteria</taxon>
        <taxon>Oceanospirillales</taxon>
        <taxon>Pleioneaceae</taxon>
        <taxon>Pleionea</taxon>
    </lineage>
</organism>
<accession>A0A316FZK6</accession>